<protein>
    <recommendedName>
        <fullName evidence="7">UDP-3-O-acylglucosamine N-acyltransferase</fullName>
        <ecNumber evidence="7">2.3.1.191</ecNumber>
    </recommendedName>
</protein>
<comment type="caution">
    <text evidence="10">The sequence shown here is derived from an EMBL/GenBank/DDBJ whole genome shotgun (WGS) entry which is preliminary data.</text>
</comment>
<evidence type="ECO:0000313" key="11">
    <source>
        <dbReference type="Proteomes" id="UP000037507"/>
    </source>
</evidence>
<keyword evidence="4 7" id="KW-0677">Repeat</keyword>
<dbReference type="OrthoDB" id="9784739at2"/>
<keyword evidence="2 7" id="KW-0441">Lipid A biosynthesis</keyword>
<dbReference type="GO" id="GO:0103118">
    <property type="term" value="F:UDP-3-O-[(3R)-3-hydroxyacyl]-glucosamine N-acyltransferase activity"/>
    <property type="evidence" value="ECO:0007669"/>
    <property type="project" value="UniProtKB-EC"/>
</dbReference>
<evidence type="ECO:0000256" key="6">
    <source>
        <dbReference type="ARBA" id="ARBA00023315"/>
    </source>
</evidence>
<comment type="function">
    <text evidence="7">Catalyzes the N-acylation of UDP-3-O-acylglucosamine using 3-hydroxyacyl-ACP as the acyl donor. Is involved in the biosynthesis of lipid A, a phosphorylated glycolipid that anchors the lipopolysaccharide to the outer membrane of the cell.</text>
</comment>
<sequence length="328" mass="34693">MSLKLGSIVGTLGGRLLGSPDLLMTGLAPLQSAHSHQISFLSQPRYRSQLPASQAGCVIVGVDMEDEVKDRLSAIITDDPYLYFARLTRLWKSEHRQTAGPRIHPSAVIDSTAVIASDAVVGPLCVIERGAQLGAGTVLKSRVSIGEDCIVGARCLLHSGVVIGADGFGFAPHQGQWEKIEQLGAVRIGDDVEIGANTCIDRGALEDTVIEDGVKLDNLIQIGHNVHVGRHTAMAGCVGVAGSARIGAHCTVGGGAVVLGHLTVADHVHISAASVVTRSILKPGQYTGMFPLDSNANWEKNAATLKQLSRLRDRIKSLESDNQNNKEN</sequence>
<dbReference type="RefSeq" id="WP_053176612.1">
    <property type="nucleotide sequence ID" value="NZ_LFYT02000003.1"/>
</dbReference>
<dbReference type="NCBIfam" id="NF002060">
    <property type="entry name" value="PRK00892.1"/>
    <property type="match status" value="1"/>
</dbReference>
<evidence type="ECO:0000256" key="3">
    <source>
        <dbReference type="ARBA" id="ARBA00022679"/>
    </source>
</evidence>
<dbReference type="PANTHER" id="PTHR43378">
    <property type="entry name" value="UDP-3-O-ACYLGLUCOSAMINE N-ACYLTRANSFERASE"/>
    <property type="match status" value="1"/>
</dbReference>
<dbReference type="Proteomes" id="UP000037507">
    <property type="component" value="Unassembled WGS sequence"/>
</dbReference>
<dbReference type="STRING" id="1293045.H663_19830"/>
<feature type="coiled-coil region" evidence="8">
    <location>
        <begin position="301"/>
        <end position="328"/>
    </location>
</feature>
<evidence type="ECO:0000259" key="9">
    <source>
        <dbReference type="Pfam" id="PF04613"/>
    </source>
</evidence>
<dbReference type="PROSITE" id="PS00101">
    <property type="entry name" value="HEXAPEP_TRANSFERASES"/>
    <property type="match status" value="1"/>
</dbReference>
<feature type="domain" description="UDP-3-O-[3-hydroxymyristoyl] glucosamine N-acyltransferase non-repeat region" evidence="9">
    <location>
        <begin position="22"/>
        <end position="90"/>
    </location>
</feature>
<dbReference type="Gene3D" id="3.40.1390.10">
    <property type="entry name" value="MurE/MurF, N-terminal domain"/>
    <property type="match status" value="1"/>
</dbReference>
<dbReference type="GO" id="GO:0016020">
    <property type="term" value="C:membrane"/>
    <property type="evidence" value="ECO:0007669"/>
    <property type="project" value="GOC"/>
</dbReference>
<dbReference type="HAMAP" id="MF_00523">
    <property type="entry name" value="LpxD"/>
    <property type="match status" value="1"/>
</dbReference>
<keyword evidence="6 7" id="KW-0012">Acyltransferase</keyword>
<comment type="catalytic activity">
    <reaction evidence="7">
        <text>a UDP-3-O-[(3R)-3-hydroxyacyl]-alpha-D-glucosamine + a (3R)-hydroxyacyl-[ACP] = a UDP-2-N,3-O-bis[(3R)-3-hydroxyacyl]-alpha-D-glucosamine + holo-[ACP] + H(+)</text>
        <dbReference type="Rhea" id="RHEA:53836"/>
        <dbReference type="Rhea" id="RHEA-COMP:9685"/>
        <dbReference type="Rhea" id="RHEA-COMP:9945"/>
        <dbReference type="ChEBI" id="CHEBI:15378"/>
        <dbReference type="ChEBI" id="CHEBI:64479"/>
        <dbReference type="ChEBI" id="CHEBI:78827"/>
        <dbReference type="ChEBI" id="CHEBI:137740"/>
        <dbReference type="ChEBI" id="CHEBI:137748"/>
        <dbReference type="EC" id="2.3.1.191"/>
    </reaction>
</comment>
<organism evidence="10 11">
    <name type="scientific">Limnohabitans planktonicus II-D5</name>
    <dbReference type="NCBI Taxonomy" id="1293045"/>
    <lineage>
        <taxon>Bacteria</taxon>
        <taxon>Pseudomonadati</taxon>
        <taxon>Pseudomonadota</taxon>
        <taxon>Betaproteobacteria</taxon>
        <taxon>Burkholderiales</taxon>
        <taxon>Comamonadaceae</taxon>
        <taxon>Limnohabitans</taxon>
    </lineage>
</organism>
<keyword evidence="1 7" id="KW-0444">Lipid biosynthesis</keyword>
<dbReference type="EMBL" id="LFYT02000003">
    <property type="protein sequence ID" value="PVE43982.1"/>
    <property type="molecule type" value="Genomic_DNA"/>
</dbReference>
<dbReference type="GO" id="GO:0009245">
    <property type="term" value="P:lipid A biosynthetic process"/>
    <property type="evidence" value="ECO:0007669"/>
    <property type="project" value="UniProtKB-UniRule"/>
</dbReference>
<dbReference type="UniPathway" id="UPA00973"/>
<accession>A0A2T7UH41</accession>
<name>A0A2T7UH41_9BURK</name>
<dbReference type="PANTHER" id="PTHR43378:SF2">
    <property type="entry name" value="UDP-3-O-ACYLGLUCOSAMINE N-ACYLTRANSFERASE 1, MITOCHONDRIAL-RELATED"/>
    <property type="match status" value="1"/>
</dbReference>
<evidence type="ECO:0000256" key="5">
    <source>
        <dbReference type="ARBA" id="ARBA00023098"/>
    </source>
</evidence>
<dbReference type="CDD" id="cd03352">
    <property type="entry name" value="LbH_LpxD"/>
    <property type="match status" value="1"/>
</dbReference>
<dbReference type="InterPro" id="IPR011004">
    <property type="entry name" value="Trimer_LpxA-like_sf"/>
</dbReference>
<proteinExistence type="inferred from homology"/>
<comment type="subunit">
    <text evidence="7">Homotrimer.</text>
</comment>
<dbReference type="InterPro" id="IPR001451">
    <property type="entry name" value="Hexapep"/>
</dbReference>
<keyword evidence="8" id="KW-0175">Coiled coil</keyword>
<comment type="pathway">
    <text evidence="7">Bacterial outer membrane biogenesis; LPS lipid A biosynthesis.</text>
</comment>
<evidence type="ECO:0000256" key="1">
    <source>
        <dbReference type="ARBA" id="ARBA00022516"/>
    </source>
</evidence>
<evidence type="ECO:0000256" key="2">
    <source>
        <dbReference type="ARBA" id="ARBA00022556"/>
    </source>
</evidence>
<dbReference type="SUPFAM" id="SSF51161">
    <property type="entry name" value="Trimeric LpxA-like enzymes"/>
    <property type="match status" value="1"/>
</dbReference>
<dbReference type="InterPro" id="IPR020573">
    <property type="entry name" value="UDP_GlcNAc_AcTrfase_non-rep"/>
</dbReference>
<dbReference type="InterPro" id="IPR007691">
    <property type="entry name" value="LpxD"/>
</dbReference>
<dbReference type="AlphaFoldDB" id="A0A2T7UH41"/>
<dbReference type="Pfam" id="PF14602">
    <property type="entry name" value="Hexapep_2"/>
    <property type="match status" value="2"/>
</dbReference>
<gene>
    <name evidence="7" type="primary">lpxD</name>
    <name evidence="10" type="ORF">H663_003205</name>
</gene>
<dbReference type="GO" id="GO:0016410">
    <property type="term" value="F:N-acyltransferase activity"/>
    <property type="evidence" value="ECO:0007669"/>
    <property type="project" value="InterPro"/>
</dbReference>
<dbReference type="InterPro" id="IPR018357">
    <property type="entry name" value="Hexapep_transf_CS"/>
</dbReference>
<dbReference type="EC" id="2.3.1.191" evidence="7"/>
<evidence type="ECO:0000256" key="8">
    <source>
        <dbReference type="SAM" id="Coils"/>
    </source>
</evidence>
<dbReference type="Pfam" id="PF04613">
    <property type="entry name" value="LpxD"/>
    <property type="match status" value="1"/>
</dbReference>
<keyword evidence="3 7" id="KW-0808">Transferase</keyword>
<evidence type="ECO:0000256" key="4">
    <source>
        <dbReference type="ARBA" id="ARBA00022737"/>
    </source>
</evidence>
<keyword evidence="5 7" id="KW-0443">Lipid metabolism</keyword>
<evidence type="ECO:0000256" key="7">
    <source>
        <dbReference type="HAMAP-Rule" id="MF_00523"/>
    </source>
</evidence>
<dbReference type="Gene3D" id="2.160.10.10">
    <property type="entry name" value="Hexapeptide repeat proteins"/>
    <property type="match status" value="1"/>
</dbReference>
<comment type="similarity">
    <text evidence="7">Belongs to the transferase hexapeptide repeat family. LpxD subfamily.</text>
</comment>
<dbReference type="NCBIfam" id="TIGR01853">
    <property type="entry name" value="lipid_A_lpxD"/>
    <property type="match status" value="1"/>
</dbReference>
<keyword evidence="11" id="KW-1185">Reference proteome</keyword>
<reference evidence="10" key="1">
    <citation type="submission" date="2017-04" db="EMBL/GenBank/DDBJ databases">
        <title>Unexpected and diverse lifestyles within the genus Limnohabitans.</title>
        <authorList>
            <person name="Kasalicky V."/>
            <person name="Mehrshad M."/>
            <person name="Andrei S.-A."/>
            <person name="Salcher M."/>
            <person name="Kratochvilova H."/>
            <person name="Simek K."/>
            <person name="Ghai R."/>
        </authorList>
    </citation>
    <scope>NUCLEOTIDE SEQUENCE [LARGE SCALE GENOMIC DNA]</scope>
    <source>
        <strain evidence="10">II-D5</strain>
    </source>
</reference>
<evidence type="ECO:0000313" key="10">
    <source>
        <dbReference type="EMBL" id="PVE43982.1"/>
    </source>
</evidence>
<feature type="active site" description="Proton acceptor" evidence="7">
    <location>
        <position position="224"/>
    </location>
</feature>